<organism evidence="1 2">
    <name type="scientific">Pachysolen tannophilus NRRL Y-2460</name>
    <dbReference type="NCBI Taxonomy" id="669874"/>
    <lineage>
        <taxon>Eukaryota</taxon>
        <taxon>Fungi</taxon>
        <taxon>Dikarya</taxon>
        <taxon>Ascomycota</taxon>
        <taxon>Saccharomycotina</taxon>
        <taxon>Pichiomycetes</taxon>
        <taxon>Pachysolenaceae</taxon>
        <taxon>Pachysolen</taxon>
    </lineage>
</organism>
<evidence type="ECO:0000313" key="1">
    <source>
        <dbReference type="EMBL" id="ODV98051.1"/>
    </source>
</evidence>
<proteinExistence type="predicted"/>
<keyword evidence="2" id="KW-1185">Reference proteome</keyword>
<accession>A0A1E4U226</accession>
<dbReference type="EMBL" id="KV454011">
    <property type="protein sequence ID" value="ODV98051.1"/>
    <property type="molecule type" value="Genomic_DNA"/>
</dbReference>
<dbReference type="InterPro" id="IPR048920">
    <property type="entry name" value="REC102"/>
</dbReference>
<dbReference type="Pfam" id="PF21736">
    <property type="entry name" value="REC102"/>
    <property type="match status" value="1"/>
</dbReference>
<name>A0A1E4U226_PACTA</name>
<dbReference type="Proteomes" id="UP000094236">
    <property type="component" value="Unassembled WGS sequence"/>
</dbReference>
<evidence type="ECO:0000313" key="2">
    <source>
        <dbReference type="Proteomes" id="UP000094236"/>
    </source>
</evidence>
<reference evidence="2" key="1">
    <citation type="submission" date="2016-05" db="EMBL/GenBank/DDBJ databases">
        <title>Comparative genomics of biotechnologically important yeasts.</title>
        <authorList>
            <consortium name="DOE Joint Genome Institute"/>
            <person name="Riley R."/>
            <person name="Haridas S."/>
            <person name="Wolfe K.H."/>
            <person name="Lopes M.R."/>
            <person name="Hittinger C.T."/>
            <person name="Goker M."/>
            <person name="Salamov A."/>
            <person name="Wisecaver J."/>
            <person name="Long T.M."/>
            <person name="Aerts A.L."/>
            <person name="Barry K."/>
            <person name="Choi C."/>
            <person name="Clum A."/>
            <person name="Coughlan A.Y."/>
            <person name="Deshpande S."/>
            <person name="Douglass A.P."/>
            <person name="Hanson S.J."/>
            <person name="Klenk H.-P."/>
            <person name="Labutti K."/>
            <person name="Lapidus A."/>
            <person name="Lindquist E."/>
            <person name="Lipzen A."/>
            <person name="Meier-Kolthoff J.P."/>
            <person name="Ohm R.A."/>
            <person name="Otillar R.P."/>
            <person name="Pangilinan J."/>
            <person name="Peng Y."/>
            <person name="Rokas A."/>
            <person name="Rosa C.A."/>
            <person name="Scheuner C."/>
            <person name="Sibirny A.A."/>
            <person name="Slot J.C."/>
            <person name="Stielow J.B."/>
            <person name="Sun H."/>
            <person name="Kurtzman C.P."/>
            <person name="Blackwell M."/>
            <person name="Grigoriev I.V."/>
            <person name="Jeffries T.W."/>
        </authorList>
    </citation>
    <scope>NUCLEOTIDE SEQUENCE [LARGE SCALE GENOMIC DNA]</scope>
    <source>
        <strain evidence="2">NRRL Y-2460</strain>
    </source>
</reference>
<dbReference type="AlphaFoldDB" id="A0A1E4U226"/>
<sequence length="313" mass="36141">MSSIKVKSTELSVLVNSSKELIKCSYDYKLVTNTSYDYEDDMIVLPNYPFVIVHFNLFINGFHINNELNPHFTNILSQSLSNGKFWKDINYTVDEGISENKNTVKILLKCNFLERWGDIIVNSKDGLNGCAFDEDNVAVSASGAANNSGISFRQLQELNIEARLFLNNDDPSRILNHLNYLFSSVFLSLELQLPFVFSFYGRLSLVKNSKERLNELSMILTKDQTKLFKDLILQLNRSIYNLNNELNNNLKKILERNLTSSKADYYLKLKMKNTNLNNHALDMEELASKKRLSFYNFNEFFSLDVLKEIVDQV</sequence>
<protein>
    <submittedName>
        <fullName evidence="1">Uncharacterized protein</fullName>
    </submittedName>
</protein>
<gene>
    <name evidence="1" type="ORF">PACTADRAFT_542</name>
</gene>